<comment type="caution">
    <text evidence="1">The sequence shown here is derived from an EMBL/GenBank/DDBJ whole genome shotgun (WGS) entry which is preliminary data.</text>
</comment>
<gene>
    <name evidence="1" type="ORF">S03H2_33681</name>
</gene>
<dbReference type="AlphaFoldDB" id="X1HX46"/>
<reference evidence="1" key="1">
    <citation type="journal article" date="2014" name="Front. Microbiol.">
        <title>High frequency of phylogenetically diverse reductive dehalogenase-homologous genes in deep subseafloor sedimentary metagenomes.</title>
        <authorList>
            <person name="Kawai M."/>
            <person name="Futagami T."/>
            <person name="Toyoda A."/>
            <person name="Takaki Y."/>
            <person name="Nishi S."/>
            <person name="Hori S."/>
            <person name="Arai W."/>
            <person name="Tsubouchi T."/>
            <person name="Morono Y."/>
            <person name="Uchiyama I."/>
            <person name="Ito T."/>
            <person name="Fujiyama A."/>
            <person name="Inagaki F."/>
            <person name="Takami H."/>
        </authorList>
    </citation>
    <scope>NUCLEOTIDE SEQUENCE</scope>
    <source>
        <strain evidence="1">Expedition CK06-06</strain>
    </source>
</reference>
<feature type="non-terminal residue" evidence="1">
    <location>
        <position position="41"/>
    </location>
</feature>
<dbReference type="EMBL" id="BARU01020517">
    <property type="protein sequence ID" value="GAH49873.1"/>
    <property type="molecule type" value="Genomic_DNA"/>
</dbReference>
<proteinExistence type="predicted"/>
<sequence length="41" mass="4664">MKTKILILIFIGSISYFYARGQVITGEKKSIRITTNKDVDT</sequence>
<protein>
    <submittedName>
        <fullName evidence="1">Uncharacterized protein</fullName>
    </submittedName>
</protein>
<name>X1HX46_9ZZZZ</name>
<evidence type="ECO:0000313" key="1">
    <source>
        <dbReference type="EMBL" id="GAH49873.1"/>
    </source>
</evidence>
<organism evidence="1">
    <name type="scientific">marine sediment metagenome</name>
    <dbReference type="NCBI Taxonomy" id="412755"/>
    <lineage>
        <taxon>unclassified sequences</taxon>
        <taxon>metagenomes</taxon>
        <taxon>ecological metagenomes</taxon>
    </lineage>
</organism>
<accession>X1HX46</accession>